<feature type="non-terminal residue" evidence="1">
    <location>
        <position position="242"/>
    </location>
</feature>
<organism evidence="1 2">
    <name type="scientific">Bartonella bilalgolemii</name>
    <dbReference type="NCBI Taxonomy" id="2942911"/>
    <lineage>
        <taxon>Bacteria</taxon>
        <taxon>Pseudomonadati</taxon>
        <taxon>Pseudomonadota</taxon>
        <taxon>Alphaproteobacteria</taxon>
        <taxon>Hyphomicrobiales</taxon>
        <taxon>Bartonellaceae</taxon>
        <taxon>Bartonella</taxon>
    </lineage>
</organism>
<evidence type="ECO:0000313" key="2">
    <source>
        <dbReference type="Proteomes" id="UP001523003"/>
    </source>
</evidence>
<evidence type="ECO:0000313" key="1">
    <source>
        <dbReference type="EMBL" id="MCL6230391.1"/>
    </source>
</evidence>
<reference evidence="1 2" key="1">
    <citation type="submission" date="2022-05" db="EMBL/GenBank/DDBJ databases">
        <title>Description of the Bartonella bilalgolemii sp. nov. Isolated from Apodemus uralensis (Pallas 1811).</title>
        <authorList>
            <person name="Zgheib R."/>
            <person name="Celebi B."/>
        </authorList>
    </citation>
    <scope>NUCLEOTIDE SEQUENCE [LARGE SCALE GENOMIC DNA]</scope>
    <source>
        <strain evidence="1 2">G70</strain>
    </source>
</reference>
<dbReference type="RefSeq" id="WP_249678032.1">
    <property type="nucleotide sequence ID" value="NZ_JAMCOF010000029.1"/>
</dbReference>
<name>A0ABT0PAA3_9HYPH</name>
<proteinExistence type="predicted"/>
<dbReference type="EMBL" id="JAMCOF010000029">
    <property type="protein sequence ID" value="MCL6230391.1"/>
    <property type="molecule type" value="Genomic_DNA"/>
</dbReference>
<sequence>MADSTKNSSVEGPKTIKNLFMRRNLVPNSTFEKEVVADSTKNSSVEGPKTIKSLFMRRNLVPNSTFEKEVVADSTKNSSVESRKKIESLLKRISGNPKVLDMDLDMIHRSLALGDSDENKRYMDYIVKRLKVRLKEEYHLENDSDLLKEIDNYVSVVRQEHSEKAIVADSTKNSSVEGPKTIKNLFMRRNLVPNSTFEKEVVADSTKNSSVEGPKTIKNLFMRRNLVPNSTFEKEVVADSTK</sequence>
<comment type="caution">
    <text evidence="1">The sequence shown here is derived from an EMBL/GenBank/DDBJ whole genome shotgun (WGS) entry which is preliminary data.</text>
</comment>
<gene>
    <name evidence="1" type="ORF">M4Z11_07330</name>
</gene>
<dbReference type="Proteomes" id="UP001523003">
    <property type="component" value="Unassembled WGS sequence"/>
</dbReference>
<protein>
    <submittedName>
        <fullName evidence="1">Uncharacterized protein</fullName>
    </submittedName>
</protein>
<accession>A0ABT0PAA3</accession>
<keyword evidence="2" id="KW-1185">Reference proteome</keyword>